<dbReference type="Proteomes" id="UP000886812">
    <property type="component" value="Unassembled WGS sequence"/>
</dbReference>
<name>A0A9D1NLU1_9BACT</name>
<dbReference type="SUPFAM" id="SSF52540">
    <property type="entry name" value="P-loop containing nucleoside triphosphate hydrolases"/>
    <property type="match status" value="1"/>
</dbReference>
<evidence type="ECO:0000313" key="3">
    <source>
        <dbReference type="EMBL" id="HIV04803.1"/>
    </source>
</evidence>
<feature type="region of interest" description="Disordered" evidence="1">
    <location>
        <begin position="157"/>
        <end position="185"/>
    </location>
</feature>
<feature type="domain" description="AAA+ ATPase" evidence="2">
    <location>
        <begin position="23"/>
        <end position="388"/>
    </location>
</feature>
<dbReference type="AlphaFoldDB" id="A0A9D1NLU1"/>
<gene>
    <name evidence="3" type="ORF">IAC75_06650</name>
</gene>
<protein>
    <submittedName>
        <fullName evidence="3">AAA family ATPase</fullName>
    </submittedName>
</protein>
<proteinExistence type="predicted"/>
<dbReference type="Pfam" id="PF13175">
    <property type="entry name" value="AAA_15"/>
    <property type="match status" value="1"/>
</dbReference>
<dbReference type="InterPro" id="IPR027417">
    <property type="entry name" value="P-loop_NTPase"/>
</dbReference>
<feature type="compositionally biased region" description="Polar residues" evidence="1">
    <location>
        <begin position="157"/>
        <end position="166"/>
    </location>
</feature>
<evidence type="ECO:0000259" key="2">
    <source>
        <dbReference type="SMART" id="SM00382"/>
    </source>
</evidence>
<reference evidence="3" key="2">
    <citation type="journal article" date="2021" name="PeerJ">
        <title>Extensive microbial diversity within the chicken gut microbiome revealed by metagenomics and culture.</title>
        <authorList>
            <person name="Gilroy R."/>
            <person name="Ravi A."/>
            <person name="Getino M."/>
            <person name="Pursley I."/>
            <person name="Horton D.L."/>
            <person name="Alikhan N.F."/>
            <person name="Baker D."/>
            <person name="Gharbi K."/>
            <person name="Hall N."/>
            <person name="Watson M."/>
            <person name="Adriaenssens E.M."/>
            <person name="Foster-Nyarko E."/>
            <person name="Jarju S."/>
            <person name="Secka A."/>
            <person name="Antonio M."/>
            <person name="Oren A."/>
            <person name="Chaudhuri R.R."/>
            <person name="La Ragione R."/>
            <person name="Hildebrand F."/>
            <person name="Pallen M.J."/>
        </authorList>
    </citation>
    <scope>NUCLEOTIDE SEQUENCE</scope>
    <source>
        <strain evidence="3">10669</strain>
    </source>
</reference>
<dbReference type="PANTHER" id="PTHR43581">
    <property type="entry name" value="ATP/GTP PHOSPHATASE"/>
    <property type="match status" value="1"/>
</dbReference>
<dbReference type="Gene3D" id="3.40.50.300">
    <property type="entry name" value="P-loop containing nucleotide triphosphate hydrolases"/>
    <property type="match status" value="2"/>
</dbReference>
<sequence>MPTPEITVRIQDFRAIKDADLKLNGLTVLSGLNGSGKSTIAKTLYYAIKTALNYETILDKLLFDEIEAVMERYCFFLRNLMTSMIRGGALDHAEKIDPTYLLKENDSAELFAAVDRIFAAAAFLENKISKVADEKKRKFFLSLLSRADSLLVFSGSKNPPSNSTHGEITESFSRDLSEATDKNEKQKEKRTLNSFIKLCATVARIEIPSSFSYTENGIEIFDKQEKTVRPIQEIEMAYYIDTPWIIDFLGKPTPDIHTHWRETLMTIYEPDDFVKHSLVAENIAKTIRGYALRKKEDPRLFFERDDKKNFLLRDVATGIKGFSIIQRLAEKHAFDEKTLLILDEPESHLHPQWIVEYARILVLMQKELGVKMLIASHSPDMIDALQTFSESAGIADRTNFYLAEESASDSFLYTYEPLGNSIAKIFKVFNVAATRIANYEKDLGKNAD</sequence>
<dbReference type="InterPro" id="IPR041685">
    <property type="entry name" value="AAA_GajA/Old/RecF-like"/>
</dbReference>
<dbReference type="PANTHER" id="PTHR43581:SF2">
    <property type="entry name" value="EXCINUCLEASE ATPASE SUBUNIT"/>
    <property type="match status" value="1"/>
</dbReference>
<dbReference type="EMBL" id="DVOG01000177">
    <property type="protein sequence ID" value="HIV04803.1"/>
    <property type="molecule type" value="Genomic_DNA"/>
</dbReference>
<dbReference type="SMART" id="SM00382">
    <property type="entry name" value="AAA"/>
    <property type="match status" value="1"/>
</dbReference>
<evidence type="ECO:0000313" key="4">
    <source>
        <dbReference type="Proteomes" id="UP000886812"/>
    </source>
</evidence>
<dbReference type="InterPro" id="IPR051396">
    <property type="entry name" value="Bact_Antivir_Def_Nuclease"/>
</dbReference>
<dbReference type="InterPro" id="IPR003593">
    <property type="entry name" value="AAA+_ATPase"/>
</dbReference>
<evidence type="ECO:0000256" key="1">
    <source>
        <dbReference type="SAM" id="MobiDB-lite"/>
    </source>
</evidence>
<feature type="compositionally biased region" description="Basic and acidic residues" evidence="1">
    <location>
        <begin position="172"/>
        <end position="185"/>
    </location>
</feature>
<organism evidence="3 4">
    <name type="scientific">Candidatus Spyradosoma merdigallinarum</name>
    <dbReference type="NCBI Taxonomy" id="2840950"/>
    <lineage>
        <taxon>Bacteria</taxon>
        <taxon>Pseudomonadati</taxon>
        <taxon>Verrucomicrobiota</taxon>
        <taxon>Opitutia</taxon>
        <taxon>Opitutia incertae sedis</taxon>
        <taxon>Candidatus Spyradosoma</taxon>
    </lineage>
</organism>
<accession>A0A9D1NLU1</accession>
<comment type="caution">
    <text evidence="3">The sequence shown here is derived from an EMBL/GenBank/DDBJ whole genome shotgun (WGS) entry which is preliminary data.</text>
</comment>
<reference evidence="3" key="1">
    <citation type="submission" date="2020-10" db="EMBL/GenBank/DDBJ databases">
        <authorList>
            <person name="Gilroy R."/>
        </authorList>
    </citation>
    <scope>NUCLEOTIDE SEQUENCE</scope>
    <source>
        <strain evidence="3">10669</strain>
    </source>
</reference>
<dbReference type="CDD" id="cd00267">
    <property type="entry name" value="ABC_ATPase"/>
    <property type="match status" value="1"/>
</dbReference>